<evidence type="ECO:0000256" key="2">
    <source>
        <dbReference type="ARBA" id="ARBA00022679"/>
    </source>
</evidence>
<gene>
    <name evidence="3" type="ORF">DD559_14625</name>
</gene>
<protein>
    <submittedName>
        <fullName evidence="3">Methyltransferase</fullName>
    </submittedName>
</protein>
<organism evidence="3 4">
    <name type="scientific">Sphingomonas pokkalii</name>
    <dbReference type="NCBI Taxonomy" id="2175090"/>
    <lineage>
        <taxon>Bacteria</taxon>
        <taxon>Pseudomonadati</taxon>
        <taxon>Pseudomonadota</taxon>
        <taxon>Alphaproteobacteria</taxon>
        <taxon>Sphingomonadales</taxon>
        <taxon>Sphingomonadaceae</taxon>
        <taxon>Sphingomonas</taxon>
    </lineage>
</organism>
<sequence length="184" mass="18911">MGVRLHKAGAASGVGRWVGDDAPPPYWAFWWAGGLALAQHLQANPALVAGRRILDLGAGSGLVGIVAARAGAARVTASEVDAHGRAAIALNAALNGVTLAGIESDVMDWPPPVDLVLAGDLFYAPDVAARAMVFLDACVAAGIEVLVGDPGRSPLPLDRVTLLARYTVAETGAPRPASVFAYRR</sequence>
<dbReference type="SUPFAM" id="SSF53335">
    <property type="entry name" value="S-adenosyl-L-methionine-dependent methyltransferases"/>
    <property type="match status" value="1"/>
</dbReference>
<keyword evidence="2 3" id="KW-0808">Transferase</keyword>
<accession>A0A2U0SJM0</accession>
<dbReference type="GO" id="GO:0032259">
    <property type="term" value="P:methylation"/>
    <property type="evidence" value="ECO:0007669"/>
    <property type="project" value="UniProtKB-KW"/>
</dbReference>
<reference evidence="3 4" key="1">
    <citation type="submission" date="2018-05" db="EMBL/GenBank/DDBJ databases">
        <title>Description of Sphingomonas pokkalii sp nov, isolated from the rhizosphere of saline tolerant pokkali rice and its draft genome analysis.</title>
        <authorList>
            <person name="Menon R."/>
            <person name="Kumari S."/>
            <person name="Rameshkumar N."/>
        </authorList>
    </citation>
    <scope>NUCLEOTIDE SEQUENCE [LARGE SCALE GENOMIC DNA]</scope>
    <source>
        <strain evidence="3 4">L3B27</strain>
    </source>
</reference>
<dbReference type="PANTHER" id="PTHR43648">
    <property type="entry name" value="ELECTRON TRANSFER FLAVOPROTEIN BETA SUBUNIT LYSINE METHYLTRANSFERASE"/>
    <property type="match status" value="1"/>
</dbReference>
<dbReference type="PANTHER" id="PTHR43648:SF1">
    <property type="entry name" value="ELECTRON TRANSFER FLAVOPROTEIN BETA SUBUNIT LYSINE METHYLTRANSFERASE"/>
    <property type="match status" value="1"/>
</dbReference>
<dbReference type="InterPro" id="IPR019410">
    <property type="entry name" value="Methyltransf_16"/>
</dbReference>
<evidence type="ECO:0000313" key="3">
    <source>
        <dbReference type="EMBL" id="PVX31545.1"/>
    </source>
</evidence>
<dbReference type="Gene3D" id="3.40.50.150">
    <property type="entry name" value="Vaccinia Virus protein VP39"/>
    <property type="match status" value="1"/>
</dbReference>
<dbReference type="OrthoDB" id="9794615at2"/>
<evidence type="ECO:0000313" key="4">
    <source>
        <dbReference type="Proteomes" id="UP000245890"/>
    </source>
</evidence>
<dbReference type="EMBL" id="QENQ01000001">
    <property type="protein sequence ID" value="PVX31545.1"/>
    <property type="molecule type" value="Genomic_DNA"/>
</dbReference>
<proteinExistence type="predicted"/>
<dbReference type="InterPro" id="IPR050078">
    <property type="entry name" value="Ribosomal_L11_MeTrfase_PrmA"/>
</dbReference>
<evidence type="ECO:0000256" key="1">
    <source>
        <dbReference type="ARBA" id="ARBA00022603"/>
    </source>
</evidence>
<keyword evidence="4" id="KW-1185">Reference proteome</keyword>
<dbReference type="AlphaFoldDB" id="A0A2U0SJM0"/>
<comment type="caution">
    <text evidence="3">The sequence shown here is derived from an EMBL/GenBank/DDBJ whole genome shotgun (WGS) entry which is preliminary data.</text>
</comment>
<dbReference type="Pfam" id="PF10294">
    <property type="entry name" value="Methyltransf_16"/>
    <property type="match status" value="1"/>
</dbReference>
<dbReference type="Proteomes" id="UP000245890">
    <property type="component" value="Unassembled WGS sequence"/>
</dbReference>
<keyword evidence="1 3" id="KW-0489">Methyltransferase</keyword>
<dbReference type="InterPro" id="IPR029063">
    <property type="entry name" value="SAM-dependent_MTases_sf"/>
</dbReference>
<name>A0A2U0SJM0_9SPHN</name>
<dbReference type="GO" id="GO:0016279">
    <property type="term" value="F:protein-lysine N-methyltransferase activity"/>
    <property type="evidence" value="ECO:0007669"/>
    <property type="project" value="TreeGrafter"/>
</dbReference>